<evidence type="ECO:0000313" key="1">
    <source>
        <dbReference type="EMBL" id="KAA5609649.1"/>
    </source>
</evidence>
<name>A0A5M6IP23_9PROT</name>
<sequence length="279" mass="27909">MDITGLIGRVDAAASILFGGDGAVMLGDFTFQDYEVPERICWPRQQQLVVHRLPGGNRVIDAMGPDPGEIAWSGFMLGPDASDRARELSWMCDAGDAVPLSWGDHVYTVVIGTFVPDEGFHRVDYRITCTVLQEEVAEADPGWLDGIKNDINETLGFDIFAAGSAALGAAQKVAGLAAAVTGGSSAAVSALSTVSAVSGGVSLASGAVSKIASAVDGARSILSASDGGIASIAAAAPSGGLIGSVASLARAANLSGVSAQAAGATGYLGRAARNAASGG</sequence>
<dbReference type="Proteomes" id="UP000325255">
    <property type="component" value="Unassembled WGS sequence"/>
</dbReference>
<accession>A0A5M6IP23</accession>
<dbReference type="AlphaFoldDB" id="A0A5M6IP23"/>
<evidence type="ECO:0000313" key="2">
    <source>
        <dbReference type="Proteomes" id="UP000325255"/>
    </source>
</evidence>
<gene>
    <name evidence="1" type="ORF">F1189_23080</name>
</gene>
<keyword evidence="2" id="KW-1185">Reference proteome</keyword>
<dbReference type="OrthoDB" id="8258232at2"/>
<dbReference type="EMBL" id="VWPK01000046">
    <property type="protein sequence ID" value="KAA5609649.1"/>
    <property type="molecule type" value="Genomic_DNA"/>
</dbReference>
<proteinExistence type="predicted"/>
<reference evidence="1 2" key="1">
    <citation type="submission" date="2019-09" db="EMBL/GenBank/DDBJ databases">
        <title>Genome sequence of Rhodovastum atsumiense, a diverse member of the Acetobacteraceae family of non-sulfur purple photosynthetic bacteria.</title>
        <authorList>
            <person name="Meyer T."/>
            <person name="Kyndt J."/>
        </authorList>
    </citation>
    <scope>NUCLEOTIDE SEQUENCE [LARGE SCALE GENOMIC DNA]</scope>
    <source>
        <strain evidence="1 2">DSM 21279</strain>
    </source>
</reference>
<comment type="caution">
    <text evidence="1">The sequence shown here is derived from an EMBL/GenBank/DDBJ whole genome shotgun (WGS) entry which is preliminary data.</text>
</comment>
<protein>
    <submittedName>
        <fullName evidence="1">Uncharacterized protein</fullName>
    </submittedName>
</protein>
<dbReference type="RefSeq" id="WP_150043261.1">
    <property type="nucleotide sequence ID" value="NZ_OW485608.1"/>
</dbReference>
<organism evidence="1 2">
    <name type="scientific">Rhodovastum atsumiense</name>
    <dbReference type="NCBI Taxonomy" id="504468"/>
    <lineage>
        <taxon>Bacteria</taxon>
        <taxon>Pseudomonadati</taxon>
        <taxon>Pseudomonadota</taxon>
        <taxon>Alphaproteobacteria</taxon>
        <taxon>Acetobacterales</taxon>
        <taxon>Acetobacteraceae</taxon>
        <taxon>Rhodovastum</taxon>
    </lineage>
</organism>